<dbReference type="InterPro" id="IPR002491">
    <property type="entry name" value="ABC_transptr_periplasmic_BD"/>
</dbReference>
<feature type="signal peptide" evidence="6">
    <location>
        <begin position="1"/>
        <end position="29"/>
    </location>
</feature>
<dbReference type="PRINTS" id="PR01715">
    <property type="entry name" value="FERRIBNDNGPP"/>
</dbReference>
<dbReference type="Proteomes" id="UP000769617">
    <property type="component" value="Unassembled WGS sequence"/>
</dbReference>
<evidence type="ECO:0000256" key="5">
    <source>
        <dbReference type="ARBA" id="ARBA00022729"/>
    </source>
</evidence>
<proteinExistence type="inferred from homology"/>
<accession>A0ABS6ZQ63</accession>
<keyword evidence="4" id="KW-0406">Ion transport</keyword>
<comment type="caution">
    <text evidence="8">The sequence shown here is derived from an EMBL/GenBank/DDBJ whole genome shotgun (WGS) entry which is preliminary data.</text>
</comment>
<feature type="chain" id="PRO_5047488223" evidence="6">
    <location>
        <begin position="30"/>
        <end position="291"/>
    </location>
</feature>
<sequence>MPDISSRYSRRLKRGLALLLTGLALDASAQGIASIDWTLAETLSALGDPPDAVAQVGDYHSWVGKPHLPEGTSDLGLRTQPNLEQLAQHPPERILISPMFASLAPRLERVAPVETLALYTPDDDTWTRMLALTRDLGGLVGRPQAAETLIASTATRLEELRNRLPRDPSPLLVVQFMDERHVRVFGGNGLFQVAMDRLGLENAWQETTNYWGFSLVGVEALLEQEARLVVIEPYPIGVEETLANSALWQHHPSVREGSVITLPPVWSFGALPSLRRFAELLVDALAEAPET</sequence>
<comment type="similarity">
    <text evidence="2">Belongs to the bacterial solute-binding protein 8 family.</text>
</comment>
<comment type="subcellular location">
    <subcellularLocation>
        <location evidence="1">Cell envelope</location>
    </subcellularLocation>
</comment>
<keyword evidence="9" id="KW-1185">Reference proteome</keyword>
<evidence type="ECO:0000256" key="2">
    <source>
        <dbReference type="ARBA" id="ARBA00008814"/>
    </source>
</evidence>
<evidence type="ECO:0000313" key="8">
    <source>
        <dbReference type="EMBL" id="MBW6392189.1"/>
    </source>
</evidence>
<evidence type="ECO:0000256" key="3">
    <source>
        <dbReference type="ARBA" id="ARBA00022448"/>
    </source>
</evidence>
<dbReference type="RefSeq" id="WP_219792635.1">
    <property type="nucleotide sequence ID" value="NZ_JAHYCA010000004.1"/>
</dbReference>
<dbReference type="PROSITE" id="PS50983">
    <property type="entry name" value="FE_B12_PBP"/>
    <property type="match status" value="1"/>
</dbReference>
<dbReference type="PANTHER" id="PTHR30532">
    <property type="entry name" value="IRON III DICITRATE-BINDING PERIPLASMIC PROTEIN"/>
    <property type="match status" value="1"/>
</dbReference>
<gene>
    <name evidence="8" type="ORF">KPL81_13600</name>
</gene>
<evidence type="ECO:0000256" key="6">
    <source>
        <dbReference type="SAM" id="SignalP"/>
    </source>
</evidence>
<keyword evidence="5 6" id="KW-0732">Signal</keyword>
<evidence type="ECO:0000313" key="9">
    <source>
        <dbReference type="Proteomes" id="UP000769617"/>
    </source>
</evidence>
<keyword evidence="4" id="KW-0410">Iron transport</keyword>
<dbReference type="PANTHER" id="PTHR30532:SF1">
    <property type="entry name" value="IRON(3+)-HYDROXAMATE-BINDING PROTEIN FHUD"/>
    <property type="match status" value="1"/>
</dbReference>
<evidence type="ECO:0000256" key="4">
    <source>
        <dbReference type="ARBA" id="ARBA00022496"/>
    </source>
</evidence>
<keyword evidence="4" id="KW-0408">Iron</keyword>
<dbReference type="Gene3D" id="3.40.50.1980">
    <property type="entry name" value="Nitrogenase molybdenum iron protein domain"/>
    <property type="match status" value="2"/>
</dbReference>
<dbReference type="InterPro" id="IPR051313">
    <property type="entry name" value="Bact_iron-sidero_bind"/>
</dbReference>
<protein>
    <submittedName>
        <fullName evidence="8">ABC transporter substrate-binding protein</fullName>
    </submittedName>
</protein>
<dbReference type="CDD" id="cd01146">
    <property type="entry name" value="FhuD"/>
    <property type="match status" value="1"/>
</dbReference>
<name>A0ABS6ZQ63_9GAMM</name>
<organism evidence="8 9">
    <name type="scientific">Billgrantia antri</name>
    <dbReference type="NCBI Taxonomy" id="2846777"/>
    <lineage>
        <taxon>Bacteria</taxon>
        <taxon>Pseudomonadati</taxon>
        <taxon>Pseudomonadota</taxon>
        <taxon>Gammaproteobacteria</taxon>
        <taxon>Oceanospirillales</taxon>
        <taxon>Halomonadaceae</taxon>
        <taxon>Billgrantia</taxon>
    </lineage>
</organism>
<keyword evidence="3" id="KW-0813">Transport</keyword>
<dbReference type="Pfam" id="PF01497">
    <property type="entry name" value="Peripla_BP_2"/>
    <property type="match status" value="1"/>
</dbReference>
<dbReference type="EMBL" id="JAHYCA010000004">
    <property type="protein sequence ID" value="MBW6392189.1"/>
    <property type="molecule type" value="Genomic_DNA"/>
</dbReference>
<evidence type="ECO:0000256" key="1">
    <source>
        <dbReference type="ARBA" id="ARBA00004196"/>
    </source>
</evidence>
<feature type="domain" description="Fe/B12 periplasmic-binding" evidence="7">
    <location>
        <begin position="31"/>
        <end position="291"/>
    </location>
</feature>
<reference evidence="8 9" key="1">
    <citation type="submission" date="2021-07" db="EMBL/GenBank/DDBJ databases">
        <authorList>
            <person name="So Y."/>
        </authorList>
    </citation>
    <scope>NUCLEOTIDE SEQUENCE [LARGE SCALE GENOMIC DNA]</scope>
    <source>
        <strain evidence="8 9">Y3S6</strain>
    </source>
</reference>
<evidence type="ECO:0000259" key="7">
    <source>
        <dbReference type="PROSITE" id="PS50983"/>
    </source>
</evidence>
<dbReference type="SUPFAM" id="SSF53807">
    <property type="entry name" value="Helical backbone' metal receptor"/>
    <property type="match status" value="1"/>
</dbReference>